<keyword evidence="3" id="KW-0238">DNA-binding</keyword>
<keyword evidence="5" id="KW-0539">Nucleus</keyword>
<keyword evidence="2" id="KW-0227">DNA damage</keyword>
<dbReference type="Pfam" id="PF09302">
    <property type="entry name" value="XLF"/>
    <property type="match status" value="1"/>
</dbReference>
<sequence length="340" mass="37965">MAELNWRRRWKPDLCACSWRPLDVPSDDGNKYLIKAKFDNSSYEVIVTDLTSFWYEKLSGDALKKRVSKLNPSIEAPLTKILSHVETNLGAESKESKLTLTHKDDSVNIKMTSQLAGMPFSFVFHTVLNEEDMGKKHLALPLMAMVGELYRQQQELFKILATKDKEIDDYKSQGVKATRKHIETTPFDVLVFRNSMVTSKGFENEVKASGSQAFTSLGQELYREIATKQAWLNSGSDPQDDDVDNGVAMEGGETRSVGAPSVESWASRLPSSIAPRNVSPAKTSPGKSPPVSPASSKASSTDVTPVKDSELLRRQALERKLEQEEAKQHDKAKKKKKLKF</sequence>
<evidence type="ECO:0000259" key="10">
    <source>
        <dbReference type="Pfam" id="PF21928"/>
    </source>
</evidence>
<dbReference type="PANTHER" id="PTHR32235:SF1">
    <property type="entry name" value="NON-HOMOLOGOUS END-JOINING FACTOR 1"/>
    <property type="match status" value="1"/>
</dbReference>
<proteinExistence type="inferred from homology"/>
<evidence type="ECO:0000313" key="11">
    <source>
        <dbReference type="Proteomes" id="UP000694888"/>
    </source>
</evidence>
<feature type="region of interest" description="Disordered" evidence="8">
    <location>
        <begin position="232"/>
        <end position="340"/>
    </location>
</feature>
<dbReference type="InterPro" id="IPR052287">
    <property type="entry name" value="NHEJ_factor"/>
</dbReference>
<keyword evidence="4" id="KW-0234">DNA repair</keyword>
<protein>
    <recommendedName>
        <fullName evidence="7">Non-homologous end-joining factor 1</fullName>
    </recommendedName>
</protein>
<dbReference type="RefSeq" id="XP_005103912.1">
    <property type="nucleotide sequence ID" value="XM_005103855.3"/>
</dbReference>
<dbReference type="GeneID" id="101849628"/>
<accession>A0ABM0JXK6</accession>
<gene>
    <name evidence="12" type="primary">LOC101849628</name>
</gene>
<name>A0ABM0JXK6_APLCA</name>
<dbReference type="InterPro" id="IPR015381">
    <property type="entry name" value="XLF-like_N"/>
</dbReference>
<dbReference type="PANTHER" id="PTHR32235">
    <property type="entry name" value="NON-HOMOLOGOUS END-JOINING FACTOR 1"/>
    <property type="match status" value="1"/>
</dbReference>
<feature type="domain" description="XLF-like N-terminal" evidence="9">
    <location>
        <begin position="18"/>
        <end position="126"/>
    </location>
</feature>
<dbReference type="CDD" id="cd22285">
    <property type="entry name" value="HD_XLF_N"/>
    <property type="match status" value="1"/>
</dbReference>
<dbReference type="Gene3D" id="2.170.210.10">
    <property type="entry name" value="DNA double-strand break repair and VJ recombination XRCC4, N-terminal"/>
    <property type="match status" value="1"/>
</dbReference>
<feature type="compositionally biased region" description="Basic residues" evidence="8">
    <location>
        <begin position="330"/>
        <end position="340"/>
    </location>
</feature>
<evidence type="ECO:0000256" key="2">
    <source>
        <dbReference type="ARBA" id="ARBA00022763"/>
    </source>
</evidence>
<evidence type="ECO:0000259" key="9">
    <source>
        <dbReference type="Pfam" id="PF09302"/>
    </source>
</evidence>
<dbReference type="InterPro" id="IPR038051">
    <property type="entry name" value="XRCC4-like_N_sf"/>
</dbReference>
<evidence type="ECO:0000313" key="12">
    <source>
        <dbReference type="RefSeq" id="XP_005103912.1"/>
    </source>
</evidence>
<evidence type="ECO:0000256" key="4">
    <source>
        <dbReference type="ARBA" id="ARBA00023204"/>
    </source>
</evidence>
<dbReference type="Proteomes" id="UP000694888">
    <property type="component" value="Unplaced"/>
</dbReference>
<comment type="similarity">
    <text evidence="6">Belongs to the XRCC4-XLF family. XLF subfamily.</text>
</comment>
<dbReference type="InterPro" id="IPR053829">
    <property type="entry name" value="XLF-like_CC"/>
</dbReference>
<evidence type="ECO:0000256" key="8">
    <source>
        <dbReference type="SAM" id="MobiDB-lite"/>
    </source>
</evidence>
<feature type="compositionally biased region" description="Basic and acidic residues" evidence="8">
    <location>
        <begin position="305"/>
        <end position="329"/>
    </location>
</feature>
<evidence type="ECO:0000256" key="3">
    <source>
        <dbReference type="ARBA" id="ARBA00023125"/>
    </source>
</evidence>
<dbReference type="Pfam" id="PF21928">
    <property type="entry name" value="XLF_CC"/>
    <property type="match status" value="1"/>
</dbReference>
<evidence type="ECO:0000256" key="5">
    <source>
        <dbReference type="ARBA" id="ARBA00023242"/>
    </source>
</evidence>
<evidence type="ECO:0000256" key="6">
    <source>
        <dbReference type="ARBA" id="ARBA00025747"/>
    </source>
</evidence>
<comment type="subcellular location">
    <subcellularLocation>
        <location evidence="1">Nucleus</location>
    </subcellularLocation>
</comment>
<keyword evidence="11" id="KW-1185">Reference proteome</keyword>
<evidence type="ECO:0000256" key="7">
    <source>
        <dbReference type="ARBA" id="ARBA00044529"/>
    </source>
</evidence>
<evidence type="ECO:0000256" key="1">
    <source>
        <dbReference type="ARBA" id="ARBA00004123"/>
    </source>
</evidence>
<reference evidence="12" key="1">
    <citation type="submission" date="2025-08" db="UniProtKB">
        <authorList>
            <consortium name="RefSeq"/>
        </authorList>
    </citation>
    <scope>IDENTIFICATION</scope>
</reference>
<organism evidence="11 12">
    <name type="scientific">Aplysia californica</name>
    <name type="common">California sea hare</name>
    <dbReference type="NCBI Taxonomy" id="6500"/>
    <lineage>
        <taxon>Eukaryota</taxon>
        <taxon>Metazoa</taxon>
        <taxon>Spiralia</taxon>
        <taxon>Lophotrochozoa</taxon>
        <taxon>Mollusca</taxon>
        <taxon>Gastropoda</taxon>
        <taxon>Heterobranchia</taxon>
        <taxon>Euthyneura</taxon>
        <taxon>Tectipleura</taxon>
        <taxon>Aplysiida</taxon>
        <taxon>Aplysioidea</taxon>
        <taxon>Aplysiidae</taxon>
        <taxon>Aplysia</taxon>
    </lineage>
</organism>
<feature type="domain" description="XLF-like coiled-coil region" evidence="10">
    <location>
        <begin position="135"/>
        <end position="176"/>
    </location>
</feature>
<dbReference type="Gene3D" id="1.10.287.450">
    <property type="entry name" value="Helix hairpin bin"/>
    <property type="match status" value="1"/>
</dbReference>